<comment type="catalytic activity">
    <reaction evidence="8">
        <text>[GlcNAc-(1-&gt;4)-Mur2Ac(oyl-L-Ala-gamma-D-Glu-L-Lys-D-Ala-D-Ala)](n)-di-trans,octa-cis-undecaprenyl diphosphate + beta-D-GlcNAc-(1-&gt;4)-Mur2Ac(oyl-L-Ala-gamma-D-Glu-L-Lys-D-Ala-D-Ala)-di-trans,octa-cis-undecaprenyl diphosphate = [GlcNAc-(1-&gt;4)-Mur2Ac(oyl-L-Ala-gamma-D-Glu-L-Lys-D-Ala-D-Ala)](n+1)-di-trans,octa-cis-undecaprenyl diphosphate + di-trans,octa-cis-undecaprenyl diphosphate + H(+)</text>
        <dbReference type="Rhea" id="RHEA:23708"/>
        <dbReference type="Rhea" id="RHEA-COMP:9602"/>
        <dbReference type="Rhea" id="RHEA-COMP:9603"/>
        <dbReference type="ChEBI" id="CHEBI:15378"/>
        <dbReference type="ChEBI" id="CHEBI:58405"/>
        <dbReference type="ChEBI" id="CHEBI:60033"/>
        <dbReference type="ChEBI" id="CHEBI:78435"/>
        <dbReference type="EC" id="2.4.99.28"/>
    </reaction>
</comment>
<keyword evidence="9" id="KW-0812">Transmembrane</keyword>
<evidence type="ECO:0000256" key="1">
    <source>
        <dbReference type="ARBA" id="ARBA00022645"/>
    </source>
</evidence>
<keyword evidence="5" id="KW-0378">Hydrolase</keyword>
<evidence type="ECO:0000256" key="6">
    <source>
        <dbReference type="ARBA" id="ARBA00023268"/>
    </source>
</evidence>
<dbReference type="InterPro" id="IPR050396">
    <property type="entry name" value="Glycosyltr_51/Transpeptidase"/>
</dbReference>
<gene>
    <name evidence="13" type="primary">pbpC</name>
    <name evidence="13" type="ORF">PMH09_21680</name>
</gene>
<evidence type="ECO:0000259" key="12">
    <source>
        <dbReference type="Pfam" id="PF06832"/>
    </source>
</evidence>
<dbReference type="InterPro" id="IPR012338">
    <property type="entry name" value="Beta-lactam/transpept-like"/>
</dbReference>
<evidence type="ECO:0000256" key="9">
    <source>
        <dbReference type="SAM" id="Phobius"/>
    </source>
</evidence>
<keyword evidence="14" id="KW-1185">Reference proteome</keyword>
<keyword evidence="1" id="KW-0121">Carboxypeptidase</keyword>
<evidence type="ECO:0000259" key="10">
    <source>
        <dbReference type="Pfam" id="PF00905"/>
    </source>
</evidence>
<dbReference type="SUPFAM" id="SSF53955">
    <property type="entry name" value="Lysozyme-like"/>
    <property type="match status" value="1"/>
</dbReference>
<accession>A0ABT7C4U0</accession>
<dbReference type="InterPro" id="IPR001264">
    <property type="entry name" value="Glyco_trans_51"/>
</dbReference>
<evidence type="ECO:0000256" key="7">
    <source>
        <dbReference type="ARBA" id="ARBA00034000"/>
    </source>
</evidence>
<dbReference type="Pfam" id="PF06832">
    <property type="entry name" value="BiPBP_C"/>
    <property type="match status" value="1"/>
</dbReference>
<evidence type="ECO:0000259" key="11">
    <source>
        <dbReference type="Pfam" id="PF00912"/>
    </source>
</evidence>
<dbReference type="InterPro" id="IPR036950">
    <property type="entry name" value="PBP_transglycosylase"/>
</dbReference>
<evidence type="ECO:0000256" key="2">
    <source>
        <dbReference type="ARBA" id="ARBA00022670"/>
    </source>
</evidence>
<organism evidence="13 14">
    <name type="scientific">Roseofilum casamattae BLCC-M143</name>
    <dbReference type="NCBI Taxonomy" id="3022442"/>
    <lineage>
        <taxon>Bacteria</taxon>
        <taxon>Bacillati</taxon>
        <taxon>Cyanobacteriota</taxon>
        <taxon>Cyanophyceae</taxon>
        <taxon>Desertifilales</taxon>
        <taxon>Desertifilaceae</taxon>
        <taxon>Roseofilum</taxon>
        <taxon>Roseofilum casamattae</taxon>
    </lineage>
</organism>
<dbReference type="NCBIfam" id="TIGR02073">
    <property type="entry name" value="PBP_1c"/>
    <property type="match status" value="1"/>
</dbReference>
<dbReference type="Proteomes" id="UP001232992">
    <property type="component" value="Unassembled WGS sequence"/>
</dbReference>
<name>A0ABT7C4U0_9CYAN</name>
<evidence type="ECO:0000256" key="4">
    <source>
        <dbReference type="ARBA" id="ARBA00022679"/>
    </source>
</evidence>
<dbReference type="EMBL" id="JAQOSQ010000051">
    <property type="protein sequence ID" value="MDJ1185798.1"/>
    <property type="molecule type" value="Genomic_DNA"/>
</dbReference>
<evidence type="ECO:0000256" key="8">
    <source>
        <dbReference type="ARBA" id="ARBA00049902"/>
    </source>
</evidence>
<evidence type="ECO:0000313" key="13">
    <source>
        <dbReference type="EMBL" id="MDJ1185798.1"/>
    </source>
</evidence>
<keyword evidence="4" id="KW-0808">Transferase</keyword>
<dbReference type="Pfam" id="PF00905">
    <property type="entry name" value="Transpeptidase"/>
    <property type="match status" value="1"/>
</dbReference>
<keyword evidence="3" id="KW-0328">Glycosyltransferase</keyword>
<evidence type="ECO:0000256" key="5">
    <source>
        <dbReference type="ARBA" id="ARBA00022801"/>
    </source>
</evidence>
<sequence length="782" mass="87201">MQRYWRQFWYGKYRWIARVLFGAIVVAFVARSLPYLMPIRAADIAQTDGAIEFTDRYGLPLGTLLTRDRDRTAVVPLEQISPTFIQAIIAAEDKRYYHHGAIDVVAIARAVLEAMQAREIVSGASTITMQLARMLHPTPRTLPNKVGEIWTSWRLTAGMNKDEILAAYINRLPMGSNLYGVEAAARTYFGIGAIALNLAQATLLASLPNDPVDLDPYYEWEALKQRQRYVLDRMVEDKLITAIQGERTYREQVILRSRQEGIVAAPHFLFWVAQHLPTPAPAKVRATLDRRLQKFVSTQVEQIVTALAPQRANHAAALVVNNHTGEVLAYVGSPDYFESQEGQNDGVQALRQPGSTLKPFLYQFALEQGIIQPQSILADVPTTYAIPGAKLYRPVDYSETFLGPVRVRLALANSLNIPAVRVLEKVGVPIFLDYLRELGFVHLTYPPEHYGLGLTLGSGEVSLWELTAAYLRLARDGASVPLVTYVGAEPPALVSPNETTSWQLVRDMLGDRHARATAFGVNSVLDLPFPAAVKTGTSSDFRDTWTVGFSKDYTVATWVGNFDGTRMKQVSGVMGAAPLWNRIMQHLHQEREPEGFATPSGLVRHPICAVTGHLVGMEGINLDCPSATVLEYINLEESTADLSAKISDRAISNSELPPEYNEWLAHQPEQQRSGKLRIIFPENNDYFLLSQNALSPDGVGKSPFSPERIQFRVAGSLEEPIEWWLNGEKIGNGTSRSLFWPMEAGSWSLEVRRKNSEVGDRIAFQVREPEEPQSRRGFSIAH</sequence>
<keyword evidence="9" id="KW-1133">Transmembrane helix</keyword>
<dbReference type="InterPro" id="IPR009647">
    <property type="entry name" value="PBP_C"/>
</dbReference>
<keyword evidence="9" id="KW-0472">Membrane</keyword>
<reference evidence="13 14" key="1">
    <citation type="submission" date="2023-01" db="EMBL/GenBank/DDBJ databases">
        <title>Novel diversity within Roseofilum (Cyanobacteria; Desertifilaceae) from marine benthic mats with descriptions of four novel species.</title>
        <authorList>
            <person name="Wang Y."/>
            <person name="Berthold D.E."/>
            <person name="Hu J."/>
            <person name="Lefler F.W."/>
            <person name="Laughinghouse H.D. IV."/>
        </authorList>
    </citation>
    <scope>NUCLEOTIDE SEQUENCE [LARGE SCALE GENOMIC DNA]</scope>
    <source>
        <strain evidence="13 14">BLCC-M143</strain>
    </source>
</reference>
<comment type="catalytic activity">
    <reaction evidence="7">
        <text>Preferential cleavage: (Ac)2-L-Lys-D-Ala-|-D-Ala. Also transpeptidation of peptidyl-alanyl moieties that are N-acyl substituents of D-alanine.</text>
        <dbReference type="EC" id="3.4.16.4"/>
    </reaction>
</comment>
<feature type="transmembrane region" description="Helical" evidence="9">
    <location>
        <begin position="15"/>
        <end position="37"/>
    </location>
</feature>
<dbReference type="RefSeq" id="WP_283760435.1">
    <property type="nucleotide sequence ID" value="NZ_JAQOSQ010000051.1"/>
</dbReference>
<feature type="domain" description="Penicillin-binding protein transpeptidase" evidence="10">
    <location>
        <begin position="316"/>
        <end position="584"/>
    </location>
</feature>
<dbReference type="Gene3D" id="1.10.3810.10">
    <property type="entry name" value="Biosynthetic peptidoglycan transglycosylase-like"/>
    <property type="match status" value="1"/>
</dbReference>
<dbReference type="SUPFAM" id="SSF56601">
    <property type="entry name" value="beta-lactamase/transpeptidase-like"/>
    <property type="match status" value="1"/>
</dbReference>
<comment type="caution">
    <text evidence="13">The sequence shown here is derived from an EMBL/GenBank/DDBJ whole genome shotgun (WGS) entry which is preliminary data.</text>
</comment>
<keyword evidence="6" id="KW-0511">Multifunctional enzyme</keyword>
<feature type="domain" description="Penicillin-binding C-terminal" evidence="12">
    <location>
        <begin position="669"/>
        <end position="751"/>
    </location>
</feature>
<dbReference type="Gene3D" id="3.40.710.10">
    <property type="entry name" value="DD-peptidase/beta-lactamase superfamily"/>
    <property type="match status" value="1"/>
</dbReference>
<dbReference type="Pfam" id="PF00912">
    <property type="entry name" value="Transgly"/>
    <property type="match status" value="1"/>
</dbReference>
<dbReference type="PANTHER" id="PTHR32282">
    <property type="entry name" value="BINDING PROTEIN TRANSPEPTIDASE, PUTATIVE-RELATED"/>
    <property type="match status" value="1"/>
</dbReference>
<proteinExistence type="predicted"/>
<dbReference type="InterPro" id="IPR001460">
    <property type="entry name" value="PCN-bd_Tpept"/>
</dbReference>
<feature type="domain" description="Glycosyl transferase family 51" evidence="11">
    <location>
        <begin position="68"/>
        <end position="234"/>
    </location>
</feature>
<protein>
    <submittedName>
        <fullName evidence="13">Penicillin-binding protein 1C</fullName>
    </submittedName>
</protein>
<keyword evidence="2" id="KW-0645">Protease</keyword>
<dbReference type="PANTHER" id="PTHR32282:SF15">
    <property type="entry name" value="PENICILLIN-BINDING PROTEIN 1C"/>
    <property type="match status" value="1"/>
</dbReference>
<evidence type="ECO:0000256" key="3">
    <source>
        <dbReference type="ARBA" id="ARBA00022676"/>
    </source>
</evidence>
<dbReference type="InterPro" id="IPR011815">
    <property type="entry name" value="PBP_1c"/>
</dbReference>
<evidence type="ECO:0000313" key="14">
    <source>
        <dbReference type="Proteomes" id="UP001232992"/>
    </source>
</evidence>
<dbReference type="InterPro" id="IPR023346">
    <property type="entry name" value="Lysozyme-like_dom_sf"/>
</dbReference>